<proteinExistence type="inferred from homology"/>
<keyword evidence="5 7" id="KW-0472">Membrane</keyword>
<dbReference type="PANTHER" id="PTHR16172">
    <property type="entry name" value="MAJOR FACILITATOR SUPERFAMILY DOMAIN-CONTAINING PROTEIN 6-LIKE"/>
    <property type="match status" value="1"/>
</dbReference>
<feature type="transmembrane region" description="Helical" evidence="7">
    <location>
        <begin position="402"/>
        <end position="424"/>
    </location>
</feature>
<evidence type="ECO:0000256" key="7">
    <source>
        <dbReference type="SAM" id="Phobius"/>
    </source>
</evidence>
<feature type="domain" description="Major facilitator superfamily associated" evidence="8">
    <location>
        <begin position="80"/>
        <end position="470"/>
    </location>
</feature>
<feature type="compositionally biased region" description="Acidic residues" evidence="6">
    <location>
        <begin position="30"/>
        <end position="39"/>
    </location>
</feature>
<evidence type="ECO:0000259" key="8">
    <source>
        <dbReference type="Pfam" id="PF12832"/>
    </source>
</evidence>
<dbReference type="GO" id="GO:0016020">
    <property type="term" value="C:membrane"/>
    <property type="evidence" value="ECO:0007669"/>
    <property type="project" value="UniProtKB-SubCell"/>
</dbReference>
<comment type="similarity">
    <text evidence="2">Belongs to the major facilitator superfamily. MFSD6 family.</text>
</comment>
<feature type="transmembrane region" description="Helical" evidence="7">
    <location>
        <begin position="436"/>
        <end position="456"/>
    </location>
</feature>
<feature type="transmembrane region" description="Helical" evidence="7">
    <location>
        <begin position="262"/>
        <end position="283"/>
    </location>
</feature>
<dbReference type="OrthoDB" id="515887at2759"/>
<feature type="transmembrane region" description="Helical" evidence="7">
    <location>
        <begin position="232"/>
        <end position="250"/>
    </location>
</feature>
<accession>A0A7M5U0I7</accession>
<dbReference type="InterPro" id="IPR051717">
    <property type="entry name" value="MFS_MFSD6"/>
</dbReference>
<dbReference type="PANTHER" id="PTHR16172:SF41">
    <property type="entry name" value="MAJOR FACILITATOR SUPERFAMILY DOMAIN-CONTAINING PROTEIN 6-LIKE"/>
    <property type="match status" value="1"/>
</dbReference>
<dbReference type="Gene3D" id="1.20.1250.20">
    <property type="entry name" value="MFS general substrate transporter like domains"/>
    <property type="match status" value="2"/>
</dbReference>
<evidence type="ECO:0000256" key="1">
    <source>
        <dbReference type="ARBA" id="ARBA00004141"/>
    </source>
</evidence>
<protein>
    <recommendedName>
        <fullName evidence="8">Major facilitator superfamily associated domain-containing protein</fullName>
    </recommendedName>
</protein>
<reference evidence="9" key="1">
    <citation type="submission" date="2021-01" db="UniProtKB">
        <authorList>
            <consortium name="EnsemblMetazoa"/>
        </authorList>
    </citation>
    <scope>IDENTIFICATION</scope>
</reference>
<dbReference type="Proteomes" id="UP000594262">
    <property type="component" value="Unplaced"/>
</dbReference>
<feature type="transmembrane region" description="Helical" evidence="7">
    <location>
        <begin position="112"/>
        <end position="130"/>
    </location>
</feature>
<name>A0A7M5U0I7_9CNID</name>
<dbReference type="GeneID" id="136805871"/>
<feature type="transmembrane region" description="Helical" evidence="7">
    <location>
        <begin position="313"/>
        <end position="334"/>
    </location>
</feature>
<dbReference type="EnsemblMetazoa" id="CLYHEMT004463.1">
    <property type="protein sequence ID" value="CLYHEMP004463.1"/>
    <property type="gene ID" value="CLYHEMG004463"/>
</dbReference>
<dbReference type="AlphaFoldDB" id="A0A7M5U0I7"/>
<evidence type="ECO:0000256" key="2">
    <source>
        <dbReference type="ARBA" id="ARBA00005241"/>
    </source>
</evidence>
<feature type="transmembrane region" description="Helical" evidence="7">
    <location>
        <begin position="468"/>
        <end position="486"/>
    </location>
</feature>
<dbReference type="RefSeq" id="XP_066918538.1">
    <property type="nucleotide sequence ID" value="XM_067062437.1"/>
</dbReference>
<feature type="transmembrane region" description="Helical" evidence="7">
    <location>
        <begin position="142"/>
        <end position="164"/>
    </location>
</feature>
<keyword evidence="4 7" id="KW-1133">Transmembrane helix</keyword>
<feature type="region of interest" description="Disordered" evidence="6">
    <location>
        <begin position="1"/>
        <end position="66"/>
    </location>
</feature>
<dbReference type="InterPro" id="IPR024989">
    <property type="entry name" value="MFS_assoc_dom"/>
</dbReference>
<evidence type="ECO:0000256" key="6">
    <source>
        <dbReference type="SAM" id="MobiDB-lite"/>
    </source>
</evidence>
<comment type="subcellular location">
    <subcellularLocation>
        <location evidence="1">Membrane</location>
        <topology evidence="1">Multi-pass membrane protein</topology>
    </subcellularLocation>
</comment>
<feature type="transmembrane region" description="Helical" evidence="7">
    <location>
        <begin position="375"/>
        <end position="396"/>
    </location>
</feature>
<evidence type="ECO:0000313" key="9">
    <source>
        <dbReference type="EnsemblMetazoa" id="CLYHEMP004463.1"/>
    </source>
</evidence>
<dbReference type="Pfam" id="PF12832">
    <property type="entry name" value="MFS_1_like"/>
    <property type="match status" value="1"/>
</dbReference>
<sequence length="521" mass="58146">MMYGAVSSTDEPANTGENLMADEQQKENEDVPSMEEDKEPIDSNGKAANESETPTDPDEVEITESPRPRCFPDKYMLPAKFSYFFVMAKDSCYQPYFILFLIGVGMSPREAAFINGIRLIGMMSGVIFWGHMSDKKQNHKHVILILTVVGMILMVLNPLMAIAVGDKKRNICPYPMDTVGNEALKIEASFWVLLFLNIVASFFDGCTVSFVDAGVIQRINVSNQPKDFGFNRLFGVFGFSIGSLVSSLVIKNFPTGDTNCYTGIFILHVVFSLGLIVSSYFLFRGADMKIPHKERNLNVRNQVWKTFSQIDNLMFLVTLLVMGTMQGVFISFTSLQLKNLNAPTEALGLTTMIAAMSTGPATARSTKLIGLFKNTWNVTIFGCFTYFVRYIAFAYITDPWIALPISIFQFFGLGLFIIATIHHVKSISIPQIYTTMYGIANATHFGFGFILANVIYGQIYKFYGGKTMFIVAGSTAGVWTAVLVIYKAFRKVVAPDVDGNQELESEPDEKLRIRGESMRFM</sequence>
<dbReference type="InterPro" id="IPR036259">
    <property type="entry name" value="MFS_trans_sf"/>
</dbReference>
<keyword evidence="10" id="KW-1185">Reference proteome</keyword>
<feature type="compositionally biased region" description="Polar residues" evidence="6">
    <location>
        <begin position="1"/>
        <end position="17"/>
    </location>
</feature>
<evidence type="ECO:0000256" key="3">
    <source>
        <dbReference type="ARBA" id="ARBA00022692"/>
    </source>
</evidence>
<dbReference type="SUPFAM" id="SSF103473">
    <property type="entry name" value="MFS general substrate transporter"/>
    <property type="match status" value="1"/>
</dbReference>
<evidence type="ECO:0000313" key="10">
    <source>
        <dbReference type="Proteomes" id="UP000594262"/>
    </source>
</evidence>
<organism evidence="9 10">
    <name type="scientific">Clytia hemisphaerica</name>
    <dbReference type="NCBI Taxonomy" id="252671"/>
    <lineage>
        <taxon>Eukaryota</taxon>
        <taxon>Metazoa</taxon>
        <taxon>Cnidaria</taxon>
        <taxon>Hydrozoa</taxon>
        <taxon>Hydroidolina</taxon>
        <taxon>Leptothecata</taxon>
        <taxon>Obeliida</taxon>
        <taxon>Clytiidae</taxon>
        <taxon>Clytia</taxon>
    </lineage>
</organism>
<feature type="compositionally biased region" description="Acidic residues" evidence="6">
    <location>
        <begin position="53"/>
        <end position="62"/>
    </location>
</feature>
<evidence type="ECO:0000256" key="4">
    <source>
        <dbReference type="ARBA" id="ARBA00022989"/>
    </source>
</evidence>
<feature type="transmembrane region" description="Helical" evidence="7">
    <location>
        <begin position="190"/>
        <end position="211"/>
    </location>
</feature>
<feature type="transmembrane region" description="Helical" evidence="7">
    <location>
        <begin position="83"/>
        <end position="106"/>
    </location>
</feature>
<keyword evidence="3 7" id="KW-0812">Transmembrane</keyword>
<evidence type="ECO:0000256" key="5">
    <source>
        <dbReference type="ARBA" id="ARBA00023136"/>
    </source>
</evidence>